<dbReference type="Proteomes" id="UP001497416">
    <property type="component" value="Unassembled WGS sequence"/>
</dbReference>
<evidence type="ECO:0000313" key="1">
    <source>
        <dbReference type="EMBL" id="CAL2079185.1"/>
    </source>
</evidence>
<protein>
    <submittedName>
        <fullName evidence="1">Uncharacterized protein</fullName>
    </submittedName>
</protein>
<keyword evidence="2" id="KW-1185">Reference proteome</keyword>
<proteinExistence type="predicted"/>
<comment type="caution">
    <text evidence="1">The sequence shown here is derived from an EMBL/GenBank/DDBJ whole genome shotgun (WGS) entry which is preliminary data.</text>
</comment>
<evidence type="ECO:0000313" key="2">
    <source>
        <dbReference type="Proteomes" id="UP001497416"/>
    </source>
</evidence>
<sequence>MRILFLFISFLSLFSVFSQEKRFEEIYQECIYDSLPNKGERLKTYINDFEKHLISLKILKNSDGKSYLDLFKTLIEGKTYPSKYSYSYLDSINNLEINILPRNIRCYEKSVKDKSYADFFLRFFDKDEYEKTKNLSKVKNPEKLFKEVLYNTYSKMKPEDYELDYYKHNLFMILYTVNW</sequence>
<dbReference type="EMBL" id="CAXIXY010000003">
    <property type="protein sequence ID" value="CAL2079185.1"/>
    <property type="molecule type" value="Genomic_DNA"/>
</dbReference>
<name>A0ABM9NUE6_9FLAO</name>
<gene>
    <name evidence="1" type="ORF">T190607A01A_10821</name>
</gene>
<reference evidence="1 2" key="1">
    <citation type="submission" date="2024-05" db="EMBL/GenBank/DDBJ databases">
        <authorList>
            <person name="Duchaud E."/>
        </authorList>
    </citation>
    <scope>NUCLEOTIDE SEQUENCE [LARGE SCALE GENOMIC DNA]</scope>
    <source>
        <strain evidence="1">Ena-SAMPLE-TAB-13-05-2024-13:56:06:370-140302</strain>
    </source>
</reference>
<organism evidence="1 2">
    <name type="scientific">Tenacibaculum platacis</name>
    <dbReference type="NCBI Taxonomy" id="3137852"/>
    <lineage>
        <taxon>Bacteria</taxon>
        <taxon>Pseudomonadati</taxon>
        <taxon>Bacteroidota</taxon>
        <taxon>Flavobacteriia</taxon>
        <taxon>Flavobacteriales</taxon>
        <taxon>Flavobacteriaceae</taxon>
        <taxon>Tenacibaculum</taxon>
    </lineage>
</organism>
<accession>A0ABM9NUE6</accession>
<dbReference type="RefSeq" id="WP_348710528.1">
    <property type="nucleotide sequence ID" value="NZ_CAXIXY010000003.1"/>
</dbReference>